<evidence type="ECO:0000313" key="4">
    <source>
        <dbReference type="Proteomes" id="UP000000378"/>
    </source>
</evidence>
<dbReference type="EMBL" id="CP002048">
    <property type="protein sequence ID" value="ADI01064.1"/>
    <property type="molecule type" value="Genomic_DNA"/>
</dbReference>
<reference evidence="4" key="1">
    <citation type="journal article" date="2010" name="Stand. Genomic Sci.">
        <title>Complete genome sequence of Syntrophothermus lipocalidus type strain (TGB-C1T).</title>
        <authorList>
            <consortium name="US DOE Joint Genome Institute (JGI-PGF)"/>
            <person name="Djao O."/>
            <person name="Zhang X."/>
            <person name="Lucas S."/>
            <person name="Lapidus A."/>
            <person name="Glavina Del Rio T."/>
            <person name="Nolan M."/>
            <person name="Tice H."/>
            <person name="Cheng J."/>
            <person name="Han C."/>
            <person name="Tapia R."/>
            <person name="Goodwin L."/>
            <person name="Pitluck S."/>
            <person name="Liolios K."/>
            <person name="Ivanova N."/>
            <person name="Mavromatis K."/>
            <person name="Mikhailova N."/>
            <person name="Ovchinnikova G."/>
            <person name="Pati A."/>
            <person name="Brambilla E."/>
            <person name="Chen A."/>
            <person name="Palaniappan K."/>
            <person name="Land M."/>
            <person name="Hauser L."/>
            <person name="Chang Y."/>
            <person name="Jeffries C."/>
            <person name="Rohde M."/>
            <person name="Sikorski J."/>
            <person name="Spring S."/>
            <person name="Goker M."/>
            <person name="Detter J."/>
            <person name="Woyke T."/>
            <person name="Bristow J."/>
            <person name="Eisen J."/>
            <person name="Markowitz V."/>
            <person name="Hugenholtz P."/>
            <person name="Kyrpides N."/>
            <person name="Klenk H."/>
        </authorList>
    </citation>
    <scope>NUCLEOTIDE SEQUENCE [LARGE SCALE GENOMIC DNA]</scope>
    <source>
        <strain evidence="4">DSM 12680 / TGB-C1</strain>
    </source>
</reference>
<dbReference type="SUPFAM" id="SSF64307">
    <property type="entry name" value="SirA-like"/>
    <property type="match status" value="1"/>
</dbReference>
<organism evidence="3 4">
    <name type="scientific">Syntrophothermus lipocalidus (strain DSM 12680 / TGB-C1)</name>
    <dbReference type="NCBI Taxonomy" id="643648"/>
    <lineage>
        <taxon>Bacteria</taxon>
        <taxon>Bacillati</taxon>
        <taxon>Bacillota</taxon>
        <taxon>Clostridia</taxon>
        <taxon>Eubacteriales</taxon>
        <taxon>Syntrophomonadaceae</taxon>
        <taxon>Syntrophothermus</taxon>
    </lineage>
</organism>
<dbReference type="InterPro" id="IPR036868">
    <property type="entry name" value="TusA-like_sf"/>
</dbReference>
<dbReference type="InterPro" id="IPR003787">
    <property type="entry name" value="Sulphur_relay_DsrE/F-like"/>
</dbReference>
<dbReference type="Pfam" id="PF02635">
    <property type="entry name" value="DsrE"/>
    <property type="match status" value="1"/>
</dbReference>
<dbReference type="Pfam" id="PF01206">
    <property type="entry name" value="TusA"/>
    <property type="match status" value="1"/>
</dbReference>
<sequence>MKGENIVDARGLTCPQPVILTKKVMDRGEAERITTLVDNTAALENVSKLAQSQGYAVEVEDREGTYYIHMTKAKQSETALGEEERQVAILVKSNRFGVGADELGEVLMKSFLYALTELEPSISHLIFMNSGVFMTTEGSPVLEHLQALAAKGVQILSCGTCLDYYQLKDKLKVGEVTNMYAAMEILTRAPKALTF</sequence>
<dbReference type="KEGG" id="slp:Slip_0277"/>
<dbReference type="PANTHER" id="PTHR33279:SF6">
    <property type="entry name" value="SULFUR CARRIER PROTEIN YEDF-RELATED"/>
    <property type="match status" value="1"/>
</dbReference>
<dbReference type="SUPFAM" id="SSF75169">
    <property type="entry name" value="DsrEFH-like"/>
    <property type="match status" value="1"/>
</dbReference>
<evidence type="ECO:0000256" key="1">
    <source>
        <dbReference type="ARBA" id="ARBA00008984"/>
    </source>
</evidence>
<dbReference type="HOGENOM" id="CLU_097491_0_0_9"/>
<dbReference type="STRING" id="643648.Slip_0277"/>
<dbReference type="NCBIfam" id="TIGR03527">
    <property type="entry name" value="selenium_YedF"/>
    <property type="match status" value="1"/>
</dbReference>
<accession>D7CJV0</accession>
<dbReference type="AlphaFoldDB" id="D7CJV0"/>
<dbReference type="InterPro" id="IPR019870">
    <property type="entry name" value="Se_metab_YedF"/>
</dbReference>
<dbReference type="RefSeq" id="WP_013174466.1">
    <property type="nucleotide sequence ID" value="NC_014220.1"/>
</dbReference>
<dbReference type="InterPro" id="IPR001455">
    <property type="entry name" value="TusA-like"/>
</dbReference>
<reference evidence="3 4" key="2">
    <citation type="journal article" date="2010" name="Stand. Genomic Sci.">
        <title>Complete genome sequence of Syntrophothermus lipocalidus type strain (TGB-C1).</title>
        <authorList>
            <person name="Djao O.D."/>
            <person name="Zhang X."/>
            <person name="Lucas S."/>
            <person name="Lapidus A."/>
            <person name="Del Rio T.G."/>
            <person name="Nolan M."/>
            <person name="Tice H."/>
            <person name="Cheng J.F."/>
            <person name="Han C."/>
            <person name="Tapia R."/>
            <person name="Goodwin L."/>
            <person name="Pitluck S."/>
            <person name="Liolios K."/>
            <person name="Ivanova N."/>
            <person name="Mavromatis K."/>
            <person name="Mikhailova N."/>
            <person name="Ovchinnikova G."/>
            <person name="Pati A."/>
            <person name="Brambilla E."/>
            <person name="Chen A."/>
            <person name="Palaniappan K."/>
            <person name="Land M."/>
            <person name="Hauser L."/>
            <person name="Chang Y.J."/>
            <person name="Jeffries C.D."/>
            <person name="Rohde M."/>
            <person name="Sikorski J."/>
            <person name="Spring S."/>
            <person name="Goker M."/>
            <person name="Detter J.C."/>
            <person name="Woyke T."/>
            <person name="Bristow J."/>
            <person name="Eisen J.A."/>
            <person name="Markowitz V."/>
            <person name="Hugenholtz P."/>
            <person name="Kyrpides N.C."/>
            <person name="Klenk H.P."/>
        </authorList>
    </citation>
    <scope>NUCLEOTIDE SEQUENCE [LARGE SCALE GENOMIC DNA]</scope>
    <source>
        <strain evidence="4">DSM 12680 / TGB-C1</strain>
    </source>
</reference>
<dbReference type="eggNOG" id="COG0425">
    <property type="taxonomic scope" value="Bacteria"/>
</dbReference>
<dbReference type="OrthoDB" id="9801500at2"/>
<dbReference type="Gene3D" id="3.30.110.40">
    <property type="entry name" value="TusA-like domain"/>
    <property type="match status" value="1"/>
</dbReference>
<name>D7CJV0_SYNLT</name>
<keyword evidence="4" id="KW-1185">Reference proteome</keyword>
<evidence type="ECO:0000313" key="3">
    <source>
        <dbReference type="EMBL" id="ADI01064.1"/>
    </source>
</evidence>
<evidence type="ECO:0000259" key="2">
    <source>
        <dbReference type="Pfam" id="PF01206"/>
    </source>
</evidence>
<dbReference type="Proteomes" id="UP000000378">
    <property type="component" value="Chromosome"/>
</dbReference>
<protein>
    <submittedName>
        <fullName evidence="3">Selenium metabolism protein YedF</fullName>
    </submittedName>
</protein>
<gene>
    <name evidence="3" type="ordered locus">Slip_0277</name>
</gene>
<dbReference type="PANTHER" id="PTHR33279">
    <property type="entry name" value="SULFUR CARRIER PROTEIN YEDF-RELATED"/>
    <property type="match status" value="1"/>
</dbReference>
<comment type="similarity">
    <text evidence="1">Belongs to the sulfur carrier protein TusA family.</text>
</comment>
<feature type="domain" description="UPF0033" evidence="2">
    <location>
        <begin position="6"/>
        <end position="72"/>
    </location>
</feature>
<proteinExistence type="inferred from homology"/>
<dbReference type="CDD" id="cd03421">
    <property type="entry name" value="SirA_like_N"/>
    <property type="match status" value="1"/>
</dbReference>
<dbReference type="InterPro" id="IPR027396">
    <property type="entry name" value="DsrEFH-like"/>
</dbReference>